<evidence type="ECO:0000313" key="2">
    <source>
        <dbReference type="Proteomes" id="UP000220045"/>
    </source>
</evidence>
<gene>
    <name evidence="1" type="ORF">CN684_23715</name>
</gene>
<comment type="caution">
    <text evidence="1">The sequence shown here is derived from an EMBL/GenBank/DDBJ whole genome shotgun (WGS) entry which is preliminary data.</text>
</comment>
<protein>
    <submittedName>
        <fullName evidence="1">Uncharacterized protein</fullName>
    </submittedName>
</protein>
<reference evidence="1 2" key="1">
    <citation type="submission" date="2017-09" db="EMBL/GenBank/DDBJ databases">
        <title>Large-scale bioinformatics analysis of Bacillus genomes uncovers conserved roles of natural products in bacterial physiology.</title>
        <authorList>
            <consortium name="Agbiome Team Llc"/>
            <person name="Bleich R.M."/>
            <person name="Grubbs K.J."/>
            <person name="Santa Maria K.C."/>
            <person name="Allen S.E."/>
            <person name="Farag S."/>
            <person name="Shank E.A."/>
            <person name="Bowers A."/>
        </authorList>
    </citation>
    <scope>NUCLEOTIDE SEQUENCE [LARGE SCALE GENOMIC DNA]</scope>
    <source>
        <strain evidence="1 2">AFS004017</strain>
    </source>
</reference>
<name>A0A2C4HHG5_9BACI</name>
<dbReference type="Proteomes" id="UP000220045">
    <property type="component" value="Unassembled WGS sequence"/>
</dbReference>
<accession>A0A2C4HHG5</accession>
<sequence>MNSYFSKQKNCCHRLFPAFPPAVPPIIVKAKFLYISSTDGGIDDDTIEIYNIINPTNPIRVGEFGAGDLDFPNGLAIFTVFGYNYQ</sequence>
<organism evidence="1 2">
    <name type="scientific">Bacillus wiedmannii</name>
    <dbReference type="NCBI Taxonomy" id="1890302"/>
    <lineage>
        <taxon>Bacteria</taxon>
        <taxon>Bacillati</taxon>
        <taxon>Bacillota</taxon>
        <taxon>Bacilli</taxon>
        <taxon>Bacillales</taxon>
        <taxon>Bacillaceae</taxon>
        <taxon>Bacillus</taxon>
        <taxon>Bacillus cereus group</taxon>
    </lineage>
</organism>
<dbReference type="AlphaFoldDB" id="A0A2C4HHG5"/>
<dbReference type="EMBL" id="NUEL01000046">
    <property type="protein sequence ID" value="PEJ03794.1"/>
    <property type="molecule type" value="Genomic_DNA"/>
</dbReference>
<evidence type="ECO:0000313" key="1">
    <source>
        <dbReference type="EMBL" id="PEJ03794.1"/>
    </source>
</evidence>
<proteinExistence type="predicted"/>